<dbReference type="InterPro" id="IPR042094">
    <property type="entry name" value="T2SS_GspF_sf"/>
</dbReference>
<evidence type="ECO:0000256" key="1">
    <source>
        <dbReference type="ARBA" id="ARBA00004651"/>
    </source>
</evidence>
<dbReference type="KEGG" id="tpol:Mal48_10220"/>
<keyword evidence="2" id="KW-1003">Cell membrane</keyword>
<feature type="transmembrane region" description="Helical" evidence="6">
    <location>
        <begin position="305"/>
        <end position="324"/>
    </location>
</feature>
<feature type="domain" description="Type II secretion system protein GspF" evidence="7">
    <location>
        <begin position="166"/>
        <end position="289"/>
    </location>
</feature>
<keyword evidence="5 6" id="KW-0472">Membrane</keyword>
<evidence type="ECO:0000256" key="6">
    <source>
        <dbReference type="SAM" id="Phobius"/>
    </source>
</evidence>
<feature type="transmembrane region" description="Helical" evidence="6">
    <location>
        <begin position="14"/>
        <end position="34"/>
    </location>
</feature>
<organism evidence="8 9">
    <name type="scientific">Thalassoglobus polymorphus</name>
    <dbReference type="NCBI Taxonomy" id="2527994"/>
    <lineage>
        <taxon>Bacteria</taxon>
        <taxon>Pseudomonadati</taxon>
        <taxon>Planctomycetota</taxon>
        <taxon>Planctomycetia</taxon>
        <taxon>Planctomycetales</taxon>
        <taxon>Planctomycetaceae</taxon>
        <taxon>Thalassoglobus</taxon>
    </lineage>
</organism>
<evidence type="ECO:0000313" key="8">
    <source>
        <dbReference type="EMBL" id="QDT31786.1"/>
    </source>
</evidence>
<keyword evidence="3 6" id="KW-0812">Transmembrane</keyword>
<protein>
    <submittedName>
        <fullName evidence="8">Bacterial type II secretion system protein F domain protein</fullName>
    </submittedName>
</protein>
<comment type="subcellular location">
    <subcellularLocation>
        <location evidence="1">Cell membrane</location>
        <topology evidence="1">Multi-pass membrane protein</topology>
    </subcellularLocation>
</comment>
<dbReference type="Gene3D" id="1.20.81.30">
    <property type="entry name" value="Type II secretion system (T2SS), domain F"/>
    <property type="match status" value="1"/>
</dbReference>
<evidence type="ECO:0000256" key="2">
    <source>
        <dbReference type="ARBA" id="ARBA00022475"/>
    </source>
</evidence>
<evidence type="ECO:0000313" key="9">
    <source>
        <dbReference type="Proteomes" id="UP000315724"/>
    </source>
</evidence>
<dbReference type="RefSeq" id="WP_231739916.1">
    <property type="nucleotide sequence ID" value="NZ_CP036267.1"/>
</dbReference>
<dbReference type="Proteomes" id="UP000315724">
    <property type="component" value="Chromosome"/>
</dbReference>
<evidence type="ECO:0000256" key="4">
    <source>
        <dbReference type="ARBA" id="ARBA00022989"/>
    </source>
</evidence>
<evidence type="ECO:0000256" key="5">
    <source>
        <dbReference type="ARBA" id="ARBA00023136"/>
    </source>
</evidence>
<keyword evidence="9" id="KW-1185">Reference proteome</keyword>
<dbReference type="InterPro" id="IPR018076">
    <property type="entry name" value="T2SS_GspF_dom"/>
</dbReference>
<accession>A0A517QJH6</accession>
<sequence>MWTLAFLPFEIDPMMASIVAFIAVFGGAVAAIFMMQDASSKEIEDRLDVLSGKKKAKTKDNQVTREALVKESVQGLAGFSEKIMERFTNIRLLFVQADTAIRPEVFFMIMVLSGAVGTAFAVAMRAALPFYPLVFVICAILPFGWLMFKRSRRFKRFGKQLPDAMELVARALRSGHSLNSALKVVVDELSDPISKEFNIAFEEQNLGIPIEDALKHVYIRVPNMDYKFFAMAVAIQRQSGGDLAEILDKIGRIVRDRFRIMGQVQALTGEGRISGIVLMALPLALFVAVWKLNPEYVMLLFTDELGRKMVAAAVVLQVIGAYTIKKIIAIKV</sequence>
<feature type="transmembrane region" description="Helical" evidence="6">
    <location>
        <begin position="130"/>
        <end position="148"/>
    </location>
</feature>
<gene>
    <name evidence="8" type="ORF">Mal48_10220</name>
</gene>
<reference evidence="8 9" key="1">
    <citation type="submission" date="2019-02" db="EMBL/GenBank/DDBJ databases">
        <title>Deep-cultivation of Planctomycetes and their phenomic and genomic characterization uncovers novel biology.</title>
        <authorList>
            <person name="Wiegand S."/>
            <person name="Jogler M."/>
            <person name="Boedeker C."/>
            <person name="Pinto D."/>
            <person name="Vollmers J."/>
            <person name="Rivas-Marin E."/>
            <person name="Kohn T."/>
            <person name="Peeters S.H."/>
            <person name="Heuer A."/>
            <person name="Rast P."/>
            <person name="Oberbeckmann S."/>
            <person name="Bunk B."/>
            <person name="Jeske O."/>
            <person name="Meyerdierks A."/>
            <person name="Storesund J.E."/>
            <person name="Kallscheuer N."/>
            <person name="Luecker S."/>
            <person name="Lage O.M."/>
            <person name="Pohl T."/>
            <person name="Merkel B.J."/>
            <person name="Hornburger P."/>
            <person name="Mueller R.-W."/>
            <person name="Bruemmer F."/>
            <person name="Labrenz M."/>
            <person name="Spormann A.M."/>
            <person name="Op den Camp H."/>
            <person name="Overmann J."/>
            <person name="Amann R."/>
            <person name="Jetten M.S.M."/>
            <person name="Mascher T."/>
            <person name="Medema M.H."/>
            <person name="Devos D.P."/>
            <person name="Kaster A.-K."/>
            <person name="Ovreas L."/>
            <person name="Rohde M."/>
            <person name="Galperin M.Y."/>
            <person name="Jogler C."/>
        </authorList>
    </citation>
    <scope>NUCLEOTIDE SEQUENCE [LARGE SCALE GENOMIC DNA]</scope>
    <source>
        <strain evidence="8 9">Mal48</strain>
    </source>
</reference>
<dbReference type="GO" id="GO:0005886">
    <property type="term" value="C:plasma membrane"/>
    <property type="evidence" value="ECO:0007669"/>
    <property type="project" value="UniProtKB-SubCell"/>
</dbReference>
<feature type="transmembrane region" description="Helical" evidence="6">
    <location>
        <begin position="105"/>
        <end position="124"/>
    </location>
</feature>
<name>A0A517QJH6_9PLAN</name>
<feature type="transmembrane region" description="Helical" evidence="6">
    <location>
        <begin position="273"/>
        <end position="293"/>
    </location>
</feature>
<dbReference type="EMBL" id="CP036267">
    <property type="protein sequence ID" value="QDT31786.1"/>
    <property type="molecule type" value="Genomic_DNA"/>
</dbReference>
<evidence type="ECO:0000259" key="7">
    <source>
        <dbReference type="Pfam" id="PF00482"/>
    </source>
</evidence>
<evidence type="ECO:0000256" key="3">
    <source>
        <dbReference type="ARBA" id="ARBA00022692"/>
    </source>
</evidence>
<dbReference type="AlphaFoldDB" id="A0A517QJH6"/>
<keyword evidence="4 6" id="KW-1133">Transmembrane helix</keyword>
<dbReference type="Pfam" id="PF00482">
    <property type="entry name" value="T2SSF"/>
    <property type="match status" value="1"/>
</dbReference>
<proteinExistence type="predicted"/>
<dbReference type="PANTHER" id="PTHR35007:SF1">
    <property type="entry name" value="PILUS ASSEMBLY PROTEIN"/>
    <property type="match status" value="1"/>
</dbReference>
<dbReference type="PANTHER" id="PTHR35007">
    <property type="entry name" value="INTEGRAL MEMBRANE PROTEIN-RELATED"/>
    <property type="match status" value="1"/>
</dbReference>